<accession>A0A0F9D8B5</accession>
<comment type="caution">
    <text evidence="1">The sequence shown here is derived from an EMBL/GenBank/DDBJ whole genome shotgun (WGS) entry which is preliminary data.</text>
</comment>
<proteinExistence type="predicted"/>
<dbReference type="AlphaFoldDB" id="A0A0F9D8B5"/>
<protein>
    <submittedName>
        <fullName evidence="1">Uncharacterized protein</fullName>
    </submittedName>
</protein>
<reference evidence="1" key="1">
    <citation type="journal article" date="2015" name="Nature">
        <title>Complex archaea that bridge the gap between prokaryotes and eukaryotes.</title>
        <authorList>
            <person name="Spang A."/>
            <person name="Saw J.H."/>
            <person name="Jorgensen S.L."/>
            <person name="Zaremba-Niedzwiedzka K."/>
            <person name="Martijn J."/>
            <person name="Lind A.E."/>
            <person name="van Eijk R."/>
            <person name="Schleper C."/>
            <person name="Guy L."/>
            <person name="Ettema T.J."/>
        </authorList>
    </citation>
    <scope>NUCLEOTIDE SEQUENCE</scope>
</reference>
<dbReference type="EMBL" id="LAZR01029987">
    <property type="protein sequence ID" value="KKL57948.1"/>
    <property type="molecule type" value="Genomic_DNA"/>
</dbReference>
<name>A0A0F9D8B5_9ZZZZ</name>
<evidence type="ECO:0000313" key="1">
    <source>
        <dbReference type="EMBL" id="KKL57948.1"/>
    </source>
</evidence>
<gene>
    <name evidence="1" type="ORF">LCGC14_2230290</name>
</gene>
<sequence>MAYLFYAFGSVNPMTKPKSSTLRDCIQPDCTGLAVAGDKTESSSFSGWSRQMQCAKCDLKWKQIFYRGASNMEEKSYG</sequence>
<organism evidence="1">
    <name type="scientific">marine sediment metagenome</name>
    <dbReference type="NCBI Taxonomy" id="412755"/>
    <lineage>
        <taxon>unclassified sequences</taxon>
        <taxon>metagenomes</taxon>
        <taxon>ecological metagenomes</taxon>
    </lineage>
</organism>